<dbReference type="CDD" id="cd07089">
    <property type="entry name" value="ALDH_CddD-AldA-like"/>
    <property type="match status" value="1"/>
</dbReference>
<dbReference type="EMBL" id="CAFBOK010000100">
    <property type="protein sequence ID" value="CAB4985235.1"/>
    <property type="molecule type" value="Genomic_DNA"/>
</dbReference>
<keyword evidence="2" id="KW-0560">Oxidoreductase</keyword>
<evidence type="ECO:0000313" key="4">
    <source>
        <dbReference type="EMBL" id="CAB4330901.1"/>
    </source>
</evidence>
<accession>A0A6J5YKW2</accession>
<dbReference type="EMBL" id="CAEZXY010000011">
    <property type="protein sequence ID" value="CAB4699245.1"/>
    <property type="molecule type" value="Genomic_DNA"/>
</dbReference>
<dbReference type="EMBL" id="CAEZTY010000003">
    <property type="protein sequence ID" value="CAB4575480.1"/>
    <property type="molecule type" value="Genomic_DNA"/>
</dbReference>
<evidence type="ECO:0000313" key="9">
    <source>
        <dbReference type="EMBL" id="CAB4785169.1"/>
    </source>
</evidence>
<evidence type="ECO:0000313" key="13">
    <source>
        <dbReference type="EMBL" id="CAB5075906.1"/>
    </source>
</evidence>
<dbReference type="AlphaFoldDB" id="A0A6J5YKW2"/>
<dbReference type="PANTHER" id="PTHR42804:SF1">
    <property type="entry name" value="ALDEHYDE DEHYDROGENASE-RELATED"/>
    <property type="match status" value="1"/>
</dbReference>
<comment type="similarity">
    <text evidence="1">Belongs to the aldehyde dehydrogenase family.</text>
</comment>
<dbReference type="EMBL" id="CAFAAD010000016">
    <property type="protein sequence ID" value="CAB4785169.1"/>
    <property type="molecule type" value="Genomic_DNA"/>
</dbReference>
<evidence type="ECO:0000313" key="8">
    <source>
        <dbReference type="EMBL" id="CAB4699245.1"/>
    </source>
</evidence>
<name>A0A6J5YKW2_9ZZZZ</name>
<dbReference type="EMBL" id="CAFAAM010000165">
    <property type="protein sequence ID" value="CAB4811316.1"/>
    <property type="molecule type" value="Genomic_DNA"/>
</dbReference>
<feature type="domain" description="Aldehyde dehydrogenase" evidence="3">
    <location>
        <begin position="19"/>
        <end position="484"/>
    </location>
</feature>
<organism evidence="4">
    <name type="scientific">freshwater metagenome</name>
    <dbReference type="NCBI Taxonomy" id="449393"/>
    <lineage>
        <taxon>unclassified sequences</taxon>
        <taxon>metagenomes</taxon>
        <taxon>ecological metagenomes</taxon>
    </lineage>
</organism>
<dbReference type="EMBL" id="CAESAL010000003">
    <property type="protein sequence ID" value="CAB4330901.1"/>
    <property type="molecule type" value="Genomic_DNA"/>
</dbReference>
<protein>
    <submittedName>
        <fullName evidence="4">Unannotated protein</fullName>
    </submittedName>
</protein>
<evidence type="ECO:0000313" key="6">
    <source>
        <dbReference type="EMBL" id="CAB4575480.1"/>
    </source>
</evidence>
<sequence length="489" mass="52345">MTELWHEERLYIDGQLVEAAGGATYPNVNPATEELLGVAADASAEDVEKAIAAARRAFDTTDWSTNVELRQRCLRQLHQAFIDNFEAVTELTIAEVGAPRMLMGGPQLMTPLEYLTYYADMLDTFEWSYDLGVYSGIAGTAHRWVEKEAIGVVAAITPWNYPHQITFAKCAPALAAGCTVILKAAPDTPWSALALGRLIHDHTDFPPGVFNVITSGNKTVGEVLTTSPDVDMISFTGSTATGRRIMEAASATVKNVFLELGGKSAHVVLDDVSDMASATASPCFMVCTHGGQGCATSTRLLLPRSRYEEGIEATAAMIGALPYGDPQDPGVMTGAIVNKAQLERIEGLVDRAVAAGARVVVGGGRPEHFEKGYYYKPTLLADVTNDMEIAQVEVFGPVLVAIAFDDDDEAVRIANDSPYGLSGAVMSDDRERALGVARRIRTGTMSINGGSWYAVDVPFGGYKQSGVGRESGVSGFEEYLEEKALAEPA</sequence>
<dbReference type="EMBL" id="CAEUNJ010000078">
    <property type="protein sequence ID" value="CAB4372515.1"/>
    <property type="molecule type" value="Genomic_DNA"/>
</dbReference>
<dbReference type="FunFam" id="3.40.605.10:FF:000007">
    <property type="entry name" value="NAD/NADP-dependent betaine aldehyde dehydrogenase"/>
    <property type="match status" value="1"/>
</dbReference>
<dbReference type="EMBL" id="CAEZVC010000008">
    <property type="protein sequence ID" value="CAB4614770.1"/>
    <property type="molecule type" value="Genomic_DNA"/>
</dbReference>
<evidence type="ECO:0000313" key="12">
    <source>
        <dbReference type="EMBL" id="CAB4985235.1"/>
    </source>
</evidence>
<evidence type="ECO:0000256" key="2">
    <source>
        <dbReference type="ARBA" id="ARBA00023002"/>
    </source>
</evidence>
<dbReference type="EMBL" id="CAFBNJ010000036">
    <property type="protein sequence ID" value="CAB4951584.1"/>
    <property type="molecule type" value="Genomic_DNA"/>
</dbReference>
<dbReference type="Gene3D" id="3.40.605.10">
    <property type="entry name" value="Aldehyde Dehydrogenase, Chain A, domain 1"/>
    <property type="match status" value="1"/>
</dbReference>
<dbReference type="GO" id="GO:0016620">
    <property type="term" value="F:oxidoreductase activity, acting on the aldehyde or oxo group of donors, NAD or NADP as acceptor"/>
    <property type="evidence" value="ECO:0007669"/>
    <property type="project" value="InterPro"/>
</dbReference>
<dbReference type="SUPFAM" id="SSF53720">
    <property type="entry name" value="ALDH-like"/>
    <property type="match status" value="1"/>
</dbReference>
<dbReference type="InterPro" id="IPR015590">
    <property type="entry name" value="Aldehyde_DH_dom"/>
</dbReference>
<dbReference type="InterPro" id="IPR016162">
    <property type="entry name" value="Ald_DH_N"/>
</dbReference>
<dbReference type="Gene3D" id="3.40.309.10">
    <property type="entry name" value="Aldehyde Dehydrogenase, Chain A, domain 2"/>
    <property type="match status" value="1"/>
</dbReference>
<dbReference type="InterPro" id="IPR016163">
    <property type="entry name" value="Ald_DH_C"/>
</dbReference>
<evidence type="ECO:0000313" key="5">
    <source>
        <dbReference type="EMBL" id="CAB4372515.1"/>
    </source>
</evidence>
<evidence type="ECO:0000259" key="3">
    <source>
        <dbReference type="Pfam" id="PF00171"/>
    </source>
</evidence>
<dbReference type="Pfam" id="PF00171">
    <property type="entry name" value="Aldedh"/>
    <property type="match status" value="1"/>
</dbReference>
<reference evidence="4" key="1">
    <citation type="submission" date="2020-05" db="EMBL/GenBank/DDBJ databases">
        <authorList>
            <person name="Chiriac C."/>
            <person name="Salcher M."/>
            <person name="Ghai R."/>
            <person name="Kavagutti S V."/>
        </authorList>
    </citation>
    <scope>NUCLEOTIDE SEQUENCE</scope>
</reference>
<dbReference type="InterPro" id="IPR016161">
    <property type="entry name" value="Ald_DH/histidinol_DH"/>
</dbReference>
<evidence type="ECO:0000313" key="11">
    <source>
        <dbReference type="EMBL" id="CAB4951584.1"/>
    </source>
</evidence>
<proteinExistence type="inferred from homology"/>
<dbReference type="PROSITE" id="PS00687">
    <property type="entry name" value="ALDEHYDE_DEHYDR_GLU"/>
    <property type="match status" value="1"/>
</dbReference>
<dbReference type="InterPro" id="IPR029510">
    <property type="entry name" value="Ald_DH_CS_GLU"/>
</dbReference>
<evidence type="ECO:0000256" key="1">
    <source>
        <dbReference type="ARBA" id="ARBA00009986"/>
    </source>
</evidence>
<dbReference type="EMBL" id="CAFBRD010000022">
    <property type="protein sequence ID" value="CAB5075906.1"/>
    <property type="molecule type" value="Genomic_DNA"/>
</dbReference>
<evidence type="ECO:0000313" key="10">
    <source>
        <dbReference type="EMBL" id="CAB4811316.1"/>
    </source>
</evidence>
<gene>
    <name evidence="6" type="ORF">UFOPK1762_00144</name>
    <name evidence="7" type="ORF">UFOPK1906_00280</name>
    <name evidence="8" type="ORF">UFOPK2624_00441</name>
    <name evidence="9" type="ORF">UFOPK2969_00357</name>
    <name evidence="10" type="ORF">UFOPK3010_01170</name>
    <name evidence="4" type="ORF">UFOPK3331_00171</name>
    <name evidence="11" type="ORF">UFOPK3785_00868</name>
    <name evidence="12" type="ORF">UFOPK3927_00961</name>
    <name evidence="5" type="ORF">UFOPK4201_01559</name>
    <name evidence="13" type="ORF">UFOPK4371_00610</name>
</gene>
<evidence type="ECO:0000313" key="7">
    <source>
        <dbReference type="EMBL" id="CAB4614770.1"/>
    </source>
</evidence>
<dbReference type="PANTHER" id="PTHR42804">
    <property type="entry name" value="ALDEHYDE DEHYDROGENASE"/>
    <property type="match status" value="1"/>
</dbReference>